<keyword evidence="1" id="KW-0472">Membrane</keyword>
<protein>
    <submittedName>
        <fullName evidence="3">DUF4129 domain-containing protein</fullName>
    </submittedName>
</protein>
<reference evidence="4" key="1">
    <citation type="journal article" date="2019" name="Int. J. Syst. Evol. Microbiol.">
        <title>The Global Catalogue of Microorganisms (GCM) 10K type strain sequencing project: providing services to taxonomists for standard genome sequencing and annotation.</title>
        <authorList>
            <consortium name="The Broad Institute Genomics Platform"/>
            <consortium name="The Broad Institute Genome Sequencing Center for Infectious Disease"/>
            <person name="Wu L."/>
            <person name="Ma J."/>
        </authorList>
    </citation>
    <scope>NUCLEOTIDE SEQUENCE [LARGE SCALE GENOMIC DNA]</scope>
    <source>
        <strain evidence="4">KCTC 42255</strain>
    </source>
</reference>
<feature type="transmembrane region" description="Helical" evidence="1">
    <location>
        <begin position="109"/>
        <end position="134"/>
    </location>
</feature>
<gene>
    <name evidence="3" type="ORF">ACFSQ0_07055</name>
</gene>
<evidence type="ECO:0000259" key="2">
    <source>
        <dbReference type="Pfam" id="PF13559"/>
    </source>
</evidence>
<feature type="transmembrane region" description="Helical" evidence="1">
    <location>
        <begin position="7"/>
        <end position="28"/>
    </location>
</feature>
<evidence type="ECO:0000313" key="4">
    <source>
        <dbReference type="Proteomes" id="UP001597357"/>
    </source>
</evidence>
<keyword evidence="4" id="KW-1185">Reference proteome</keyword>
<organism evidence="3 4">
    <name type="scientific">Mesonia sediminis</name>
    <dbReference type="NCBI Taxonomy" id="1703946"/>
    <lineage>
        <taxon>Bacteria</taxon>
        <taxon>Pseudomonadati</taxon>
        <taxon>Bacteroidota</taxon>
        <taxon>Flavobacteriia</taxon>
        <taxon>Flavobacteriales</taxon>
        <taxon>Flavobacteriaceae</taxon>
        <taxon>Mesonia</taxon>
    </lineage>
</organism>
<dbReference type="RefSeq" id="WP_379046164.1">
    <property type="nucleotide sequence ID" value="NZ_JBHULZ010000026.1"/>
</dbReference>
<sequence>MPYKIKHLYVITSLIILTTIEIWANIGFLTSDSYNKSLIVLAQGGINQQEKKYAVIDSLSLEKYKKDKSFDYSENQESLDVWGKIKRWFNGLLIRFFKWLFGEESAQGIMAVLIRIYPFLIGAGLLGLIIWLFYKLNPGQYWFKAKNQSEVIFESEEEIIKSNTILNRIKEAIRQKKYRLATRYYYLKTLKELQENKLITYSPEKTNEDYLISLEHNNNLHLLFKEATRLYDYIWYGNFEINLEQFRKAEDTFIAILEYLKPLEDEK</sequence>
<accession>A0ABW5SGA9</accession>
<keyword evidence="1" id="KW-1133">Transmembrane helix</keyword>
<dbReference type="InterPro" id="IPR025403">
    <property type="entry name" value="TgpA-like_C"/>
</dbReference>
<keyword evidence="1" id="KW-0812">Transmembrane</keyword>
<dbReference type="Proteomes" id="UP001597357">
    <property type="component" value="Unassembled WGS sequence"/>
</dbReference>
<name>A0ABW5SGA9_9FLAO</name>
<feature type="domain" description="Protein-glutamine gamma-glutamyltransferase-like C-terminal" evidence="2">
    <location>
        <begin position="186"/>
        <end position="251"/>
    </location>
</feature>
<dbReference type="EMBL" id="JBHULZ010000026">
    <property type="protein sequence ID" value="MFD2697747.1"/>
    <property type="molecule type" value="Genomic_DNA"/>
</dbReference>
<evidence type="ECO:0000256" key="1">
    <source>
        <dbReference type="SAM" id="Phobius"/>
    </source>
</evidence>
<dbReference type="Pfam" id="PF13559">
    <property type="entry name" value="DUF4129"/>
    <property type="match status" value="1"/>
</dbReference>
<comment type="caution">
    <text evidence="3">The sequence shown here is derived from an EMBL/GenBank/DDBJ whole genome shotgun (WGS) entry which is preliminary data.</text>
</comment>
<proteinExistence type="predicted"/>
<evidence type="ECO:0000313" key="3">
    <source>
        <dbReference type="EMBL" id="MFD2697747.1"/>
    </source>
</evidence>